<evidence type="ECO:0000256" key="2">
    <source>
        <dbReference type="SAM" id="Phobius"/>
    </source>
</evidence>
<feature type="compositionally biased region" description="Low complexity" evidence="1">
    <location>
        <begin position="356"/>
        <end position="367"/>
    </location>
</feature>
<name>A0A3Q1H5Q3_ANATE</name>
<evidence type="ECO:0000313" key="3">
    <source>
        <dbReference type="Ensembl" id="ENSATEP00000002814.2"/>
    </source>
</evidence>
<evidence type="ECO:0000256" key="1">
    <source>
        <dbReference type="SAM" id="MobiDB-lite"/>
    </source>
</evidence>
<feature type="compositionally biased region" description="Low complexity" evidence="1">
    <location>
        <begin position="133"/>
        <end position="170"/>
    </location>
</feature>
<gene>
    <name evidence="3" type="primary">EVI2B</name>
</gene>
<keyword evidence="2" id="KW-0812">Transmembrane</keyword>
<accession>A0A3Q1H5Q3</accession>
<dbReference type="AlphaFoldDB" id="A0A3Q1H5Q3"/>
<keyword evidence="2" id="KW-0472">Membrane</keyword>
<feature type="transmembrane region" description="Helical" evidence="2">
    <location>
        <begin position="211"/>
        <end position="232"/>
    </location>
</feature>
<feature type="region of interest" description="Disordered" evidence="1">
    <location>
        <begin position="132"/>
        <end position="205"/>
    </location>
</feature>
<keyword evidence="4" id="KW-1185">Reference proteome</keyword>
<feature type="compositionally biased region" description="Basic and acidic residues" evidence="1">
    <location>
        <begin position="196"/>
        <end position="205"/>
    </location>
</feature>
<sequence length="367" mass="39072">MLALTARSAQTTNQTESQMTTQIPYSTNKTFITAHANQTTEAQTPSNIQTTNTPTNDKTSSQFNSSVGSNFTTEIKNEGITTQTILKTSNPTTATMTPLSSSTQSQNTGYTSTFLVKTTQLPTVLTQSTNLIPTTTVSTKPTNNNSSPSLKPGASLSPSPSPNPSLGQSPATSGSTVMKKKTLNQITKAKIQPDTTDTKARSSDETNHGKIVAGLIGAALIVMMLGFLVIFIKKQRLQKQQITTTDWAGPSPFLEGAAENGLQTRRSSNRISLSSFLPHRLSKRLSLLPETDEEMQDMTGGTTFGDQHPGITFGQEVDSNSVQESNGTAVGFPEIKTTEDAAESAENSVSGTSSKNNNPTPTNDNLD</sequence>
<organism evidence="3 4">
    <name type="scientific">Anabas testudineus</name>
    <name type="common">Climbing perch</name>
    <name type="synonym">Anthias testudineus</name>
    <dbReference type="NCBI Taxonomy" id="64144"/>
    <lineage>
        <taxon>Eukaryota</taxon>
        <taxon>Metazoa</taxon>
        <taxon>Chordata</taxon>
        <taxon>Craniata</taxon>
        <taxon>Vertebrata</taxon>
        <taxon>Euteleostomi</taxon>
        <taxon>Actinopterygii</taxon>
        <taxon>Neopterygii</taxon>
        <taxon>Teleostei</taxon>
        <taxon>Neoteleostei</taxon>
        <taxon>Acanthomorphata</taxon>
        <taxon>Anabantaria</taxon>
        <taxon>Anabantiformes</taxon>
        <taxon>Anabantoidei</taxon>
        <taxon>Anabantidae</taxon>
        <taxon>Anabas</taxon>
    </lineage>
</organism>
<protein>
    <submittedName>
        <fullName evidence="3">Uncharacterized protein</fullName>
    </submittedName>
</protein>
<dbReference type="InParanoid" id="A0A3Q1H5Q3"/>
<evidence type="ECO:0000313" key="4">
    <source>
        <dbReference type="Proteomes" id="UP000265040"/>
    </source>
</evidence>
<proteinExistence type="predicted"/>
<dbReference type="OrthoDB" id="9451284at2759"/>
<dbReference type="Ensembl" id="ENSATET00000002842.2">
    <property type="protein sequence ID" value="ENSATEP00000002814.2"/>
    <property type="gene ID" value="ENSATEG00000002010.2"/>
</dbReference>
<feature type="compositionally biased region" description="Polar residues" evidence="1">
    <location>
        <begin position="345"/>
        <end position="355"/>
    </location>
</feature>
<feature type="compositionally biased region" description="Polar residues" evidence="1">
    <location>
        <begin position="7"/>
        <end position="24"/>
    </location>
</feature>
<feature type="region of interest" description="Disordered" evidence="1">
    <location>
        <begin position="37"/>
        <end position="65"/>
    </location>
</feature>
<feature type="region of interest" description="Disordered" evidence="1">
    <location>
        <begin position="320"/>
        <end position="367"/>
    </location>
</feature>
<keyword evidence="2" id="KW-1133">Transmembrane helix</keyword>
<reference evidence="3" key="2">
    <citation type="submission" date="2025-08" db="UniProtKB">
        <authorList>
            <consortium name="Ensembl"/>
        </authorList>
    </citation>
    <scope>IDENTIFICATION</scope>
</reference>
<dbReference type="Proteomes" id="UP000265040">
    <property type="component" value="Chromosome 13"/>
</dbReference>
<reference evidence="3" key="1">
    <citation type="submission" date="2021-04" db="EMBL/GenBank/DDBJ databases">
        <authorList>
            <consortium name="Wellcome Sanger Institute Data Sharing"/>
        </authorList>
    </citation>
    <scope>NUCLEOTIDE SEQUENCE [LARGE SCALE GENOMIC DNA]</scope>
</reference>
<dbReference type="GeneTree" id="ENSGT00740000117046"/>
<feature type="region of interest" description="Disordered" evidence="1">
    <location>
        <begin position="1"/>
        <end position="24"/>
    </location>
</feature>
<reference evidence="3" key="3">
    <citation type="submission" date="2025-09" db="UniProtKB">
        <authorList>
            <consortium name="Ensembl"/>
        </authorList>
    </citation>
    <scope>IDENTIFICATION</scope>
</reference>